<dbReference type="AlphaFoldDB" id="A0A2M9HP68"/>
<dbReference type="InterPro" id="IPR004304">
    <property type="entry name" value="FmdA_AmdA"/>
</dbReference>
<dbReference type="Gene3D" id="3.10.28.20">
    <property type="entry name" value="Acetamidase/Formamidase-like domains"/>
    <property type="match status" value="1"/>
</dbReference>
<reference evidence="1 2" key="1">
    <citation type="submission" date="2017-11" db="EMBL/GenBank/DDBJ databases">
        <title>Draft genome sequences of strains TRE 1, TRE D, TRE H and TRI 7, isolated from tamarins, belonging to four potential novel Bifidobacterium species.</title>
        <authorList>
            <person name="Mattarelli P."/>
            <person name="Modesto M."/>
            <person name="Bonetti A."/>
            <person name="Puglisi E."/>
            <person name="Morelli L."/>
        </authorList>
    </citation>
    <scope>NUCLEOTIDE SEQUENCE [LARGE SCALE GENOMIC DNA]</scope>
    <source>
        <strain evidence="2">TRED</strain>
    </source>
</reference>
<evidence type="ECO:0000313" key="1">
    <source>
        <dbReference type="EMBL" id="PJM78595.1"/>
    </source>
</evidence>
<evidence type="ECO:0000313" key="2">
    <source>
        <dbReference type="Proteomes" id="UP000228755"/>
    </source>
</evidence>
<dbReference type="PANTHER" id="PTHR31891">
    <property type="entry name" value="FORMAMIDASE C869.04-RELATED"/>
    <property type="match status" value="1"/>
</dbReference>
<dbReference type="SUPFAM" id="SSF141130">
    <property type="entry name" value="Acetamidase/Formamidase-like"/>
    <property type="match status" value="1"/>
</dbReference>
<organism evidence="1 2">
    <name type="scientific">Bifidobacterium scaligerum</name>
    <dbReference type="NCBI Taxonomy" id="2052656"/>
    <lineage>
        <taxon>Bacteria</taxon>
        <taxon>Bacillati</taxon>
        <taxon>Actinomycetota</taxon>
        <taxon>Actinomycetes</taxon>
        <taxon>Bifidobacteriales</taxon>
        <taxon>Bifidobacteriaceae</taxon>
        <taxon>Bifidobacterium</taxon>
    </lineage>
</organism>
<dbReference type="EMBL" id="PGLQ01000006">
    <property type="protein sequence ID" value="PJM78595.1"/>
    <property type="molecule type" value="Genomic_DNA"/>
</dbReference>
<sequence length="300" mass="32155">MIELSDEKVLFAFSKDAEPVLTVDSGETVRIHAQDCFSNQIQSYEDTIDGLDWDRVNPATGPIYVKGTKKGGMLKVHIDAMEVGKQGICCTGKEEGVYGDKLDDWAMHIVPIDHETNEVVWDDKLRLPVKPMIGVIGVAPAGDPVSCGTPDVHGGNMDNNQITTGATIWFPVNVDGALFGLGDMHAAMGDGEVGVSGAEIDGYATVTLTAEPDLKFDTPLFEDADNFGVIYSAPTLDEAADGAVHRLVDLVADRTGREPAELVQLFSIAANVGVCQMVDPLRTVRFTVPKHVLDALGFAL</sequence>
<comment type="caution">
    <text evidence="1">The sequence shown here is derived from an EMBL/GenBank/DDBJ whole genome shotgun (WGS) entry which is preliminary data.</text>
</comment>
<proteinExistence type="predicted"/>
<dbReference type="PANTHER" id="PTHR31891:SF1">
    <property type="entry name" value="FORMAMIDASE C869.04-RELATED"/>
    <property type="match status" value="1"/>
</dbReference>
<dbReference type="Pfam" id="PF03069">
    <property type="entry name" value="FmdA_AmdA"/>
    <property type="match status" value="2"/>
</dbReference>
<gene>
    <name evidence="1" type="ORF">CUU80_08340</name>
</gene>
<dbReference type="RefSeq" id="WP_100496857.1">
    <property type="nucleotide sequence ID" value="NZ_PGLQ01000006.1"/>
</dbReference>
<protein>
    <submittedName>
        <fullName evidence="1">Acetamidase</fullName>
    </submittedName>
</protein>
<name>A0A2M9HP68_9BIFI</name>
<dbReference type="Gene3D" id="2.40.10.120">
    <property type="match status" value="1"/>
</dbReference>
<dbReference type="OrthoDB" id="9785236at2"/>
<keyword evidence="2" id="KW-1185">Reference proteome</keyword>
<dbReference type="Proteomes" id="UP000228755">
    <property type="component" value="Unassembled WGS sequence"/>
</dbReference>
<accession>A0A2M9HP68</accession>
<dbReference type="GO" id="GO:0016811">
    <property type="term" value="F:hydrolase activity, acting on carbon-nitrogen (but not peptide) bonds, in linear amides"/>
    <property type="evidence" value="ECO:0007669"/>
    <property type="project" value="InterPro"/>
</dbReference>
<dbReference type="Gene3D" id="2.60.120.580">
    <property type="entry name" value="Acetamidase/Formamidase-like domains"/>
    <property type="match status" value="1"/>
</dbReference>